<dbReference type="Pfam" id="PF06485">
    <property type="entry name" value="Tab2-like_N"/>
    <property type="match status" value="1"/>
</dbReference>
<comment type="caution">
    <text evidence="3">The sequence shown here is derived from an EMBL/GenBank/DDBJ whole genome shotgun (WGS) entry which is preliminary data.</text>
</comment>
<dbReference type="InterPro" id="IPR046761">
    <property type="entry name" value="Tab2-like_C"/>
</dbReference>
<dbReference type="InterPro" id="IPR009472">
    <property type="entry name" value="Tab2-like"/>
</dbReference>
<gene>
    <name evidence="3" type="ORF">E5S67_02194</name>
</gene>
<evidence type="ECO:0000259" key="2">
    <source>
        <dbReference type="Pfam" id="PF20429"/>
    </source>
</evidence>
<dbReference type="PANTHER" id="PTHR34556:SF2">
    <property type="entry name" value="PROTEIN TAB2 HOMOLOG, CHLOROPLASTIC"/>
    <property type="match status" value="1"/>
</dbReference>
<name>A0ABX2CXW0_9CYAN</name>
<feature type="domain" description="RNA-binding protein Tab2/Atab2 C-terminal" evidence="2">
    <location>
        <begin position="121"/>
        <end position="275"/>
    </location>
</feature>
<evidence type="ECO:0000313" key="3">
    <source>
        <dbReference type="EMBL" id="NQE34468.1"/>
    </source>
</evidence>
<feature type="domain" description="RNA-binding protein Tab2-like N-terminal" evidence="1">
    <location>
        <begin position="3"/>
        <end position="104"/>
    </location>
</feature>
<dbReference type="Pfam" id="PF20429">
    <property type="entry name" value="Tab2-like_C"/>
    <property type="match status" value="1"/>
</dbReference>
<dbReference type="PANTHER" id="PTHR34556">
    <property type="match status" value="1"/>
</dbReference>
<dbReference type="EMBL" id="SRRZ01000032">
    <property type="protein sequence ID" value="NQE34468.1"/>
    <property type="molecule type" value="Genomic_DNA"/>
</dbReference>
<evidence type="ECO:0008006" key="5">
    <source>
        <dbReference type="Google" id="ProtNLM"/>
    </source>
</evidence>
<keyword evidence="4" id="KW-1185">Reference proteome</keyword>
<dbReference type="RefSeq" id="WP_172187077.1">
    <property type="nucleotide sequence ID" value="NZ_CAWPPK010000244.1"/>
</dbReference>
<accession>A0ABX2CXW0</accession>
<organism evidence="3 4">
    <name type="scientific">Microcoleus asticus IPMA8</name>
    <dbReference type="NCBI Taxonomy" id="2563858"/>
    <lineage>
        <taxon>Bacteria</taxon>
        <taxon>Bacillati</taxon>
        <taxon>Cyanobacteriota</taxon>
        <taxon>Cyanophyceae</taxon>
        <taxon>Oscillatoriophycideae</taxon>
        <taxon>Oscillatoriales</taxon>
        <taxon>Microcoleaceae</taxon>
        <taxon>Microcoleus</taxon>
        <taxon>Microcoleus asticus</taxon>
    </lineage>
</organism>
<evidence type="ECO:0000313" key="4">
    <source>
        <dbReference type="Proteomes" id="UP000702425"/>
    </source>
</evidence>
<proteinExistence type="predicted"/>
<evidence type="ECO:0000259" key="1">
    <source>
        <dbReference type="Pfam" id="PF06485"/>
    </source>
</evidence>
<dbReference type="InterPro" id="IPR046760">
    <property type="entry name" value="Tab2-like_N"/>
</dbReference>
<sequence length="279" mass="31114">MRIWQADFYRRPVQDETGKPLWELLICDSEGSFQFSAICRQGAANSNWLASQLQQQAQTQNLPDLIQVFRPQSLSLIEAAGKVLGVKVEATRRTATLKLLLQQRAKEYSSMPNYTGETYSAIALDSPPPVPLPENLWGDGWRFASLPAGDIEDAFQGRPLPILEMPELLLPLNLGLASTVPVPGVVIDGGRQSMRLARWLQDAKPFALNYIAGEPDGLILEAGLVDRWIVATFEDSEVKAAAKIYQQRKQLSKGLHFLLVQPDDSGMTYTGFWLLNFDR</sequence>
<protein>
    <recommendedName>
        <fullName evidence="5">DUF1092 family protein</fullName>
    </recommendedName>
</protein>
<dbReference type="Proteomes" id="UP000702425">
    <property type="component" value="Unassembled WGS sequence"/>
</dbReference>
<reference evidence="3 4" key="1">
    <citation type="journal article" date="2020" name="Sci. Rep.">
        <title>A novel cyanobacterial geosmin producer, revising GeoA distribution and dispersion patterns in Bacteria.</title>
        <authorList>
            <person name="Churro C."/>
            <person name="Semedo-Aguiar A.P."/>
            <person name="Silva A.D."/>
            <person name="Pereira-Leal J.B."/>
            <person name="Leite R.B."/>
        </authorList>
    </citation>
    <scope>NUCLEOTIDE SEQUENCE [LARGE SCALE GENOMIC DNA]</scope>
    <source>
        <strain evidence="3 4">IPMA8</strain>
    </source>
</reference>